<organism evidence="3 4">
    <name type="scientific">Eggerthia catenaformis OT 569 = DSM 20559</name>
    <dbReference type="NCBI Taxonomy" id="999415"/>
    <lineage>
        <taxon>Bacteria</taxon>
        <taxon>Bacillati</taxon>
        <taxon>Bacillota</taxon>
        <taxon>Erysipelotrichia</taxon>
        <taxon>Erysipelotrichales</taxon>
        <taxon>Coprobacillaceae</taxon>
        <taxon>Eggerthia</taxon>
    </lineage>
</organism>
<evidence type="ECO:0000259" key="1">
    <source>
        <dbReference type="PROSITE" id="PS51071"/>
    </source>
</evidence>
<dbReference type="InterPro" id="IPR001347">
    <property type="entry name" value="SIS_dom"/>
</dbReference>
<gene>
    <name evidence="3" type="ORF">HMPREF9943_00544</name>
</gene>
<dbReference type="Pfam" id="PF01418">
    <property type="entry name" value="HTH_6"/>
    <property type="match status" value="1"/>
</dbReference>
<dbReference type="OrthoDB" id="3684496at2"/>
<dbReference type="GO" id="GO:0003677">
    <property type="term" value="F:DNA binding"/>
    <property type="evidence" value="ECO:0007669"/>
    <property type="project" value="InterPro"/>
</dbReference>
<dbReference type="PROSITE" id="PS51464">
    <property type="entry name" value="SIS"/>
    <property type="match status" value="1"/>
</dbReference>
<dbReference type="Gene3D" id="3.40.50.10490">
    <property type="entry name" value="Glucose-6-phosphate isomerase like protein, domain 1"/>
    <property type="match status" value="1"/>
</dbReference>
<dbReference type="GO" id="GO:0003700">
    <property type="term" value="F:DNA-binding transcription factor activity"/>
    <property type="evidence" value="ECO:0007669"/>
    <property type="project" value="InterPro"/>
</dbReference>
<dbReference type="RefSeq" id="WP_004801775.1">
    <property type="nucleotide sequence ID" value="NZ_AUGJ01000003.1"/>
</dbReference>
<dbReference type="eggNOG" id="COG1737">
    <property type="taxonomic scope" value="Bacteria"/>
</dbReference>
<evidence type="ECO:0000313" key="4">
    <source>
        <dbReference type="Proteomes" id="UP000011758"/>
    </source>
</evidence>
<sequence length="274" mass="31428">MKNLFYRLIIYLDTASETDTNYNIALFMANNFYRIYSMRINELASVCYVSPATISRFCKSLGYENFAHLKQECYSFHSNNKKFNNLINIPVGQMKNDPVGATRDFVSQVKETLNTLPDTLDWDLIDQVLRLIHDTKDVVFFGTQFSNSAALHFQTDLLMLEKYTTAYMDSERQLDCAKRMTKDSLAIVISVQGNYRNSGFKALQYLKKSGCKIVLLSAGDKNTLGIPVDYRIKLGYPRDGKTGKHALLSVIELMSLRYYTLYYPSLDELQGHIL</sequence>
<dbReference type="InterPro" id="IPR046348">
    <property type="entry name" value="SIS_dom_sf"/>
</dbReference>
<dbReference type="Gene3D" id="1.10.10.10">
    <property type="entry name" value="Winged helix-like DNA-binding domain superfamily/Winged helix DNA-binding domain"/>
    <property type="match status" value="1"/>
</dbReference>
<dbReference type="STRING" id="999415.HMPREF9943_00544"/>
<feature type="domain" description="SIS" evidence="2">
    <location>
        <begin position="125"/>
        <end position="264"/>
    </location>
</feature>
<keyword evidence="4" id="KW-1185">Reference proteome</keyword>
<comment type="caution">
    <text evidence="3">The sequence shown here is derived from an EMBL/GenBank/DDBJ whole genome shotgun (WGS) entry which is preliminary data.</text>
</comment>
<dbReference type="PANTHER" id="PTHR30514:SF1">
    <property type="entry name" value="HTH-TYPE TRANSCRIPTIONAL REGULATOR HEXR-RELATED"/>
    <property type="match status" value="1"/>
</dbReference>
<dbReference type="InterPro" id="IPR000281">
    <property type="entry name" value="HTH_RpiR"/>
</dbReference>
<dbReference type="Proteomes" id="UP000011758">
    <property type="component" value="Unassembled WGS sequence"/>
</dbReference>
<feature type="domain" description="HTH rpiR-type" evidence="1">
    <location>
        <begin position="4"/>
        <end position="80"/>
    </location>
</feature>
<dbReference type="Pfam" id="PF01380">
    <property type="entry name" value="SIS"/>
    <property type="match status" value="1"/>
</dbReference>
<dbReference type="PATRIC" id="fig|999415.3.peg.541"/>
<dbReference type="BioCyc" id="ECAT999415-HMP:GTTI-564-MONOMER"/>
<name>M2NG19_9FIRM</name>
<dbReference type="InterPro" id="IPR047640">
    <property type="entry name" value="RpiR-like"/>
</dbReference>
<dbReference type="SUPFAM" id="SSF53697">
    <property type="entry name" value="SIS domain"/>
    <property type="match status" value="1"/>
</dbReference>
<dbReference type="PROSITE" id="PS51071">
    <property type="entry name" value="HTH_RPIR"/>
    <property type="match status" value="1"/>
</dbReference>
<evidence type="ECO:0008006" key="5">
    <source>
        <dbReference type="Google" id="ProtNLM"/>
    </source>
</evidence>
<dbReference type="GO" id="GO:0097367">
    <property type="term" value="F:carbohydrate derivative binding"/>
    <property type="evidence" value="ECO:0007669"/>
    <property type="project" value="InterPro"/>
</dbReference>
<accession>M2NG19</accession>
<evidence type="ECO:0000313" key="3">
    <source>
        <dbReference type="EMBL" id="EMD17173.1"/>
    </source>
</evidence>
<dbReference type="InterPro" id="IPR009057">
    <property type="entry name" value="Homeodomain-like_sf"/>
</dbReference>
<dbReference type="PANTHER" id="PTHR30514">
    <property type="entry name" value="GLUCOKINASE"/>
    <property type="match status" value="1"/>
</dbReference>
<dbReference type="SUPFAM" id="SSF46689">
    <property type="entry name" value="Homeodomain-like"/>
    <property type="match status" value="1"/>
</dbReference>
<dbReference type="InterPro" id="IPR036388">
    <property type="entry name" value="WH-like_DNA-bd_sf"/>
</dbReference>
<proteinExistence type="predicted"/>
<protein>
    <recommendedName>
        <fullName evidence="5">HTH rpiR-type domain-containing protein</fullName>
    </recommendedName>
</protein>
<dbReference type="EMBL" id="AGEJ01000010">
    <property type="protein sequence ID" value="EMD17173.1"/>
    <property type="molecule type" value="Genomic_DNA"/>
</dbReference>
<dbReference type="GO" id="GO:1901135">
    <property type="term" value="P:carbohydrate derivative metabolic process"/>
    <property type="evidence" value="ECO:0007669"/>
    <property type="project" value="InterPro"/>
</dbReference>
<evidence type="ECO:0000259" key="2">
    <source>
        <dbReference type="PROSITE" id="PS51464"/>
    </source>
</evidence>
<dbReference type="AlphaFoldDB" id="M2NG19"/>
<reference evidence="3 4" key="1">
    <citation type="submission" date="2013-02" db="EMBL/GenBank/DDBJ databases">
        <title>The Genome Sequence of Lactobacillus catenaformis F0143.</title>
        <authorList>
            <consortium name="The Broad Institute Genome Sequencing Platform"/>
            <person name="Earl A."/>
            <person name="Ward D."/>
            <person name="Feldgarden M."/>
            <person name="Gevers D."/>
            <person name="Izard J."/>
            <person name="Blanton J.M."/>
            <person name="Mathney J."/>
            <person name="Dewhirst F.E."/>
            <person name="Young S.K."/>
            <person name="Zeng Q."/>
            <person name="Gargeya S."/>
            <person name="Fitzgerald M."/>
            <person name="Haas B."/>
            <person name="Abouelleil A."/>
            <person name="Alvarado L."/>
            <person name="Arachchi H.M."/>
            <person name="Berlin A."/>
            <person name="Chapman S.B."/>
            <person name="Gearin G."/>
            <person name="Goldberg J."/>
            <person name="Griggs A."/>
            <person name="Gujja S."/>
            <person name="Hansen M."/>
            <person name="Heiman D."/>
            <person name="Howarth C."/>
            <person name="Larimer J."/>
            <person name="Lui A."/>
            <person name="MacDonald P.J.P."/>
            <person name="McCowen C."/>
            <person name="Montmayeur A."/>
            <person name="Murphy C."/>
            <person name="Neiman D."/>
            <person name="Pearson M."/>
            <person name="Priest M."/>
            <person name="Roberts A."/>
            <person name="Saif S."/>
            <person name="Shea T."/>
            <person name="Sisk P."/>
            <person name="Stolte C."/>
            <person name="Sykes S."/>
            <person name="Wortman J."/>
            <person name="Nusbaum C."/>
            <person name="Birren B."/>
        </authorList>
    </citation>
    <scope>NUCLEOTIDE SEQUENCE [LARGE SCALE GENOMIC DNA]</scope>
    <source>
        <strain evidence="3 4">OT 569</strain>
    </source>
</reference>